<evidence type="ECO:0008006" key="3">
    <source>
        <dbReference type="Google" id="ProtNLM"/>
    </source>
</evidence>
<accession>A0AAV8QMK4</accession>
<comment type="caution">
    <text evidence="1">The sequence shown here is derived from an EMBL/GenBank/DDBJ whole genome shotgun (WGS) entry which is preliminary data.</text>
</comment>
<sequence>MIRLLFGHELPRSKKKRAELRAFFFLFLTFASGPTEKSIYLKNEKKKVFVLASMSNRTRRETSVSMRADCLCKRDYQDLPLKKL</sequence>
<gene>
    <name evidence="1" type="ORF">OPV22_017099</name>
</gene>
<reference evidence="1 2" key="1">
    <citation type="submission" date="2022-12" db="EMBL/GenBank/DDBJ databases">
        <title>Chromosome-scale assembly of the Ensete ventricosum genome.</title>
        <authorList>
            <person name="Dussert Y."/>
            <person name="Stocks J."/>
            <person name="Wendawek A."/>
            <person name="Woldeyes F."/>
            <person name="Nichols R.A."/>
            <person name="Borrell J.S."/>
        </authorList>
    </citation>
    <scope>NUCLEOTIDE SEQUENCE [LARGE SCALE GENOMIC DNA]</scope>
    <source>
        <strain evidence="2">cv. Maze</strain>
        <tissue evidence="1">Seeds</tissue>
    </source>
</reference>
<name>A0AAV8QMK4_ENSVE</name>
<protein>
    <recommendedName>
        <fullName evidence="3">Secreted protein</fullName>
    </recommendedName>
</protein>
<dbReference type="AlphaFoldDB" id="A0AAV8QMK4"/>
<organism evidence="1 2">
    <name type="scientific">Ensete ventricosum</name>
    <name type="common">Abyssinian banana</name>
    <name type="synonym">Musa ensete</name>
    <dbReference type="NCBI Taxonomy" id="4639"/>
    <lineage>
        <taxon>Eukaryota</taxon>
        <taxon>Viridiplantae</taxon>
        <taxon>Streptophyta</taxon>
        <taxon>Embryophyta</taxon>
        <taxon>Tracheophyta</taxon>
        <taxon>Spermatophyta</taxon>
        <taxon>Magnoliopsida</taxon>
        <taxon>Liliopsida</taxon>
        <taxon>Zingiberales</taxon>
        <taxon>Musaceae</taxon>
        <taxon>Ensete</taxon>
    </lineage>
</organism>
<dbReference type="Proteomes" id="UP001222027">
    <property type="component" value="Unassembled WGS sequence"/>
</dbReference>
<evidence type="ECO:0000313" key="2">
    <source>
        <dbReference type="Proteomes" id="UP001222027"/>
    </source>
</evidence>
<proteinExistence type="predicted"/>
<keyword evidence="2" id="KW-1185">Reference proteome</keyword>
<evidence type="ECO:0000313" key="1">
    <source>
        <dbReference type="EMBL" id="KAJ8484614.1"/>
    </source>
</evidence>
<dbReference type="EMBL" id="JAQQAF010000005">
    <property type="protein sequence ID" value="KAJ8484614.1"/>
    <property type="molecule type" value="Genomic_DNA"/>
</dbReference>